<dbReference type="EMBL" id="PDCK01000043">
    <property type="protein sequence ID" value="PRQ29847.1"/>
    <property type="molecule type" value="Genomic_DNA"/>
</dbReference>
<reference evidence="1 2" key="1">
    <citation type="journal article" date="2018" name="Nat. Genet.">
        <title>The Rosa genome provides new insights in the design of modern roses.</title>
        <authorList>
            <person name="Bendahmane M."/>
        </authorList>
    </citation>
    <scope>NUCLEOTIDE SEQUENCE [LARGE SCALE GENOMIC DNA]</scope>
    <source>
        <strain evidence="2">cv. Old Blush</strain>
    </source>
</reference>
<proteinExistence type="predicted"/>
<comment type="caution">
    <text evidence="1">The sequence shown here is derived from an EMBL/GenBank/DDBJ whole genome shotgun (WGS) entry which is preliminary data.</text>
</comment>
<organism evidence="1 2">
    <name type="scientific">Rosa chinensis</name>
    <name type="common">China rose</name>
    <dbReference type="NCBI Taxonomy" id="74649"/>
    <lineage>
        <taxon>Eukaryota</taxon>
        <taxon>Viridiplantae</taxon>
        <taxon>Streptophyta</taxon>
        <taxon>Embryophyta</taxon>
        <taxon>Tracheophyta</taxon>
        <taxon>Spermatophyta</taxon>
        <taxon>Magnoliopsida</taxon>
        <taxon>eudicotyledons</taxon>
        <taxon>Gunneridae</taxon>
        <taxon>Pentapetalae</taxon>
        <taxon>rosids</taxon>
        <taxon>fabids</taxon>
        <taxon>Rosales</taxon>
        <taxon>Rosaceae</taxon>
        <taxon>Rosoideae</taxon>
        <taxon>Rosoideae incertae sedis</taxon>
        <taxon>Rosa</taxon>
    </lineage>
</organism>
<name>A0A2P6Q6P5_ROSCH</name>
<accession>A0A2P6Q6P5</accession>
<dbReference type="Proteomes" id="UP000238479">
    <property type="component" value="Chromosome 5"/>
</dbReference>
<dbReference type="Gramene" id="PRQ29847">
    <property type="protein sequence ID" value="PRQ29847"/>
    <property type="gene ID" value="RchiOBHm_Chr5g0018251"/>
</dbReference>
<sequence length="59" mass="6638">MTFHRLVIHSWIHMYHIRDCDRSGISIAPVTRDAAQKNEVALVDQRGPNLFVVGLSAPP</sequence>
<dbReference type="AlphaFoldDB" id="A0A2P6Q6P5"/>
<evidence type="ECO:0000313" key="1">
    <source>
        <dbReference type="EMBL" id="PRQ29847.1"/>
    </source>
</evidence>
<gene>
    <name evidence="1" type="ORF">RchiOBHm_Chr5g0018251</name>
</gene>
<keyword evidence="2" id="KW-1185">Reference proteome</keyword>
<protein>
    <submittedName>
        <fullName evidence="1">Uncharacterized protein</fullName>
    </submittedName>
</protein>
<evidence type="ECO:0000313" key="2">
    <source>
        <dbReference type="Proteomes" id="UP000238479"/>
    </source>
</evidence>